<feature type="transmembrane region" description="Helical" evidence="1">
    <location>
        <begin position="32"/>
        <end position="52"/>
    </location>
</feature>
<evidence type="ECO:0000313" key="3">
    <source>
        <dbReference type="Proteomes" id="UP001195483"/>
    </source>
</evidence>
<sequence>MPVALKEIVVEDFKGQNVDGKEMKRTKKLERVIVTLAILLGSVPSVCVYACLTIKRKRP</sequence>
<evidence type="ECO:0000313" key="2">
    <source>
        <dbReference type="EMBL" id="KAK3579890.1"/>
    </source>
</evidence>
<organism evidence="2 3">
    <name type="scientific">Potamilus streckersoni</name>
    <dbReference type="NCBI Taxonomy" id="2493646"/>
    <lineage>
        <taxon>Eukaryota</taxon>
        <taxon>Metazoa</taxon>
        <taxon>Spiralia</taxon>
        <taxon>Lophotrochozoa</taxon>
        <taxon>Mollusca</taxon>
        <taxon>Bivalvia</taxon>
        <taxon>Autobranchia</taxon>
        <taxon>Heteroconchia</taxon>
        <taxon>Palaeoheterodonta</taxon>
        <taxon>Unionida</taxon>
        <taxon>Unionoidea</taxon>
        <taxon>Unionidae</taxon>
        <taxon>Ambleminae</taxon>
        <taxon>Lampsilini</taxon>
        <taxon>Potamilus</taxon>
    </lineage>
</organism>
<accession>A0AAE0RUQ8</accession>
<dbReference type="Proteomes" id="UP001195483">
    <property type="component" value="Unassembled WGS sequence"/>
</dbReference>
<keyword evidence="1" id="KW-1133">Transmembrane helix</keyword>
<comment type="caution">
    <text evidence="2">The sequence shown here is derived from an EMBL/GenBank/DDBJ whole genome shotgun (WGS) entry which is preliminary data.</text>
</comment>
<proteinExistence type="predicted"/>
<keyword evidence="1" id="KW-0472">Membrane</keyword>
<reference evidence="2" key="3">
    <citation type="submission" date="2023-05" db="EMBL/GenBank/DDBJ databases">
        <authorList>
            <person name="Smith C.H."/>
        </authorList>
    </citation>
    <scope>NUCLEOTIDE SEQUENCE</scope>
    <source>
        <strain evidence="2">CHS0354</strain>
        <tissue evidence="2">Mantle</tissue>
    </source>
</reference>
<evidence type="ECO:0000256" key="1">
    <source>
        <dbReference type="SAM" id="Phobius"/>
    </source>
</evidence>
<protein>
    <submittedName>
        <fullName evidence="2">Uncharacterized protein</fullName>
    </submittedName>
</protein>
<gene>
    <name evidence="2" type="ORF">CHS0354_025752</name>
</gene>
<reference evidence="2" key="2">
    <citation type="journal article" date="2021" name="Genome Biol. Evol.">
        <title>Developing a high-quality reference genome for a parasitic bivalve with doubly uniparental inheritance (Bivalvia: Unionida).</title>
        <authorList>
            <person name="Smith C.H."/>
        </authorList>
    </citation>
    <scope>NUCLEOTIDE SEQUENCE</scope>
    <source>
        <strain evidence="2">CHS0354</strain>
        <tissue evidence="2">Mantle</tissue>
    </source>
</reference>
<dbReference type="EMBL" id="JAEAOA010001537">
    <property type="protein sequence ID" value="KAK3579890.1"/>
    <property type="molecule type" value="Genomic_DNA"/>
</dbReference>
<reference evidence="2" key="1">
    <citation type="journal article" date="2021" name="Genome Biol. Evol.">
        <title>A High-Quality Reference Genome for a Parasitic Bivalve with Doubly Uniparental Inheritance (Bivalvia: Unionida).</title>
        <authorList>
            <person name="Smith C.H."/>
        </authorList>
    </citation>
    <scope>NUCLEOTIDE SEQUENCE</scope>
    <source>
        <strain evidence="2">CHS0354</strain>
    </source>
</reference>
<keyword evidence="3" id="KW-1185">Reference proteome</keyword>
<dbReference type="AlphaFoldDB" id="A0AAE0RUQ8"/>
<name>A0AAE0RUQ8_9BIVA</name>
<keyword evidence="1" id="KW-0812">Transmembrane</keyword>